<dbReference type="Gene3D" id="1.10.10.2840">
    <property type="entry name" value="PucR C-terminal helix-turn-helix domain"/>
    <property type="match status" value="1"/>
</dbReference>
<dbReference type="AlphaFoldDB" id="A0A1I0TQ74"/>
<evidence type="ECO:0000259" key="1">
    <source>
        <dbReference type="Pfam" id="PF13556"/>
    </source>
</evidence>
<dbReference type="OrthoDB" id="3190266at2"/>
<dbReference type="GeneID" id="85486250"/>
<dbReference type="EMBL" id="FOJN01000008">
    <property type="protein sequence ID" value="SFA53892.1"/>
    <property type="molecule type" value="Genomic_DNA"/>
</dbReference>
<gene>
    <name evidence="2" type="ORF">SAMN05444374_108155</name>
</gene>
<name>A0A1I0TQ74_9NOCA</name>
<accession>A0A1I0TQ74</accession>
<evidence type="ECO:0000313" key="2">
    <source>
        <dbReference type="EMBL" id="SFA53892.1"/>
    </source>
</evidence>
<protein>
    <submittedName>
        <fullName evidence="2">PucR C-terminal helix-turn-helix domain-containing protein</fullName>
    </submittedName>
</protein>
<sequence>MAVTLDELLRTVHVFADVVVPSPHRHARIAVVTLADADDLAGDAAAADLHLLAGVAADDAGAWLARVRPAPVAVLTKAVSPTLEQAARDAGTALLAVHPGSRWDRVLAMIRGLLDHAPDDRSEDARTMASGADTDLYELARTVAAHTHGLVSIEDEHAHVLAYSATDDQADELRRLSILGREGPAEYLRRLESWGVYDAVRRSDDVVDVPSHPDLGIERRLVAGIRSGGTEPGTTGATLVGTLWVQEGRRPLTDDAGPAVRGAAAVAARLIARRRAAPTTEAMQIHRLLGLRGGGVDVPSLAAALSLPDGGPAAVIGLTSTGPGAAAETAGIARLASSVRLHASAFHRSSLVTASADRIYVLLPRMHTAESTAETVTAWTGRVLERLDARSPVRLRAAVAVPVDGLAEVAAARGEVDRVLDGTSGGADPVARVTTLASSRTPVLLAEIARVVAAHPTLRDPRLDVLVDYDRRTSSELCASVAAYLRNPDDVRRAAAAVHVHPNTLRYRLRRAHALSGLDLTDPDTRLLTGIQLALGDYRT</sequence>
<reference evidence="2 3" key="1">
    <citation type="submission" date="2016-10" db="EMBL/GenBank/DDBJ databases">
        <authorList>
            <person name="de Groot N.N."/>
        </authorList>
    </citation>
    <scope>NUCLEOTIDE SEQUENCE [LARGE SCALE GENOMIC DNA]</scope>
    <source>
        <strain evidence="2 3">DSM 44908</strain>
    </source>
</reference>
<dbReference type="InterPro" id="IPR042070">
    <property type="entry name" value="PucR_C-HTH_sf"/>
</dbReference>
<evidence type="ECO:0000313" key="3">
    <source>
        <dbReference type="Proteomes" id="UP000182054"/>
    </source>
</evidence>
<dbReference type="Pfam" id="PF13556">
    <property type="entry name" value="HTH_30"/>
    <property type="match status" value="1"/>
</dbReference>
<dbReference type="InterPro" id="IPR051448">
    <property type="entry name" value="CdaR-like_regulators"/>
</dbReference>
<organism evidence="2 3">
    <name type="scientific">Rhodococcoides kroppenstedtii</name>
    <dbReference type="NCBI Taxonomy" id="293050"/>
    <lineage>
        <taxon>Bacteria</taxon>
        <taxon>Bacillati</taxon>
        <taxon>Actinomycetota</taxon>
        <taxon>Actinomycetes</taxon>
        <taxon>Mycobacteriales</taxon>
        <taxon>Nocardiaceae</taxon>
        <taxon>Rhodococcoides</taxon>
    </lineage>
</organism>
<dbReference type="RefSeq" id="WP_082895157.1">
    <property type="nucleotide sequence ID" value="NZ_FOJN01000008.1"/>
</dbReference>
<proteinExistence type="predicted"/>
<dbReference type="Proteomes" id="UP000182054">
    <property type="component" value="Unassembled WGS sequence"/>
</dbReference>
<dbReference type="InterPro" id="IPR025736">
    <property type="entry name" value="PucR_C-HTH_dom"/>
</dbReference>
<dbReference type="PANTHER" id="PTHR33744">
    <property type="entry name" value="CARBOHYDRATE DIACID REGULATOR"/>
    <property type="match status" value="1"/>
</dbReference>
<feature type="domain" description="PucR C-terminal helix-turn-helix" evidence="1">
    <location>
        <begin position="479"/>
        <end position="533"/>
    </location>
</feature>
<dbReference type="PANTHER" id="PTHR33744:SF17">
    <property type="entry name" value="CONSERVED PROTEIN"/>
    <property type="match status" value="1"/>
</dbReference>